<comment type="subcellular location">
    <subcellularLocation>
        <location evidence="1">Membrane</location>
    </subcellularLocation>
    <subcellularLocation>
        <location evidence="9">Mitochondrion membrane</location>
        <topology evidence="9">Multi-pass membrane protein</topology>
    </subcellularLocation>
</comment>
<keyword evidence="9" id="KW-1278">Translocase</keyword>
<evidence type="ECO:0000256" key="4">
    <source>
        <dbReference type="ARBA" id="ARBA00022448"/>
    </source>
</evidence>
<keyword evidence="10" id="KW-0732">Signal</keyword>
<feature type="transmembrane region" description="Helical" evidence="9">
    <location>
        <begin position="85"/>
        <end position="105"/>
    </location>
</feature>
<evidence type="ECO:0000256" key="9">
    <source>
        <dbReference type="RuleBase" id="RU003640"/>
    </source>
</evidence>
<dbReference type="Pfam" id="PF00507">
    <property type="entry name" value="Oxidored_q4"/>
    <property type="match status" value="1"/>
</dbReference>
<accession>A0A3Q8C377</accession>
<feature type="signal peptide" evidence="10">
    <location>
        <begin position="1"/>
        <end position="22"/>
    </location>
</feature>
<dbReference type="AlphaFoldDB" id="A0A3Q8C377"/>
<keyword evidence="7 9" id="KW-0472">Membrane</keyword>
<dbReference type="InterPro" id="IPR000440">
    <property type="entry name" value="NADH_UbQ/plastoQ_OxRdtase_su3"/>
</dbReference>
<dbReference type="Gene3D" id="1.20.58.1610">
    <property type="entry name" value="NADH:ubiquinone/plastoquinone oxidoreductase, chain 3"/>
    <property type="match status" value="1"/>
</dbReference>
<comment type="similarity">
    <text evidence="2 9">Belongs to the complex I subunit 3 family.</text>
</comment>
<keyword evidence="9 11" id="KW-0496">Mitochondrion</keyword>
<evidence type="ECO:0000256" key="3">
    <source>
        <dbReference type="ARBA" id="ARBA00021007"/>
    </source>
</evidence>
<gene>
    <name evidence="11" type="primary">nad3</name>
</gene>
<evidence type="ECO:0000313" key="11">
    <source>
        <dbReference type="EMBL" id="ATU74565.1"/>
    </source>
</evidence>
<sequence>MIFMFVLSLIFIVVLLIFFVHAFNSSSKIESFSDHPFECGISSNFSSRNSFSLPFFFLTLIFLMFDVEIILLFVLIFFNLSAMFVALYLLILLLLLASLFLEWNFGSLMWLKL</sequence>
<dbReference type="InterPro" id="IPR038430">
    <property type="entry name" value="NDAH_ubi_oxred_su3_sf"/>
</dbReference>
<evidence type="ECO:0000256" key="8">
    <source>
        <dbReference type="ARBA" id="ARBA00049551"/>
    </source>
</evidence>
<evidence type="ECO:0000313" key="12">
    <source>
        <dbReference type="EMBL" id="ATU74578.1"/>
    </source>
</evidence>
<comment type="function">
    <text evidence="9">Core subunit of the mitochondrial membrane respiratory chain NADH dehydrogenase (Complex I) which catalyzes electron transfer from NADH through the respiratory chain, using ubiquinone as an electron acceptor. Essential for the catalytic activity of complex I.</text>
</comment>
<feature type="transmembrane region" description="Helical" evidence="9">
    <location>
        <begin position="55"/>
        <end position="78"/>
    </location>
</feature>
<dbReference type="GO" id="GO:0031966">
    <property type="term" value="C:mitochondrial membrane"/>
    <property type="evidence" value="ECO:0007669"/>
    <property type="project" value="UniProtKB-SubCell"/>
</dbReference>
<evidence type="ECO:0000256" key="6">
    <source>
        <dbReference type="ARBA" id="ARBA00022989"/>
    </source>
</evidence>
<geneLocation type="mitochondrion" evidence="11"/>
<reference evidence="11" key="1">
    <citation type="submission" date="2017-02" db="EMBL/GenBank/DDBJ databases">
        <title>Mitochondrial genome organization varies among different groups of the booklouse, Liposcelis bostrychophila.</title>
        <authorList>
            <person name="Feng S.Q."/>
            <person name="Yang Q.Q."/>
            <person name="Li Z.H."/>
        </authorList>
    </citation>
    <scope>NUCLEOTIDE SEQUENCE</scope>
    <source>
        <strain evidence="11">BJ</strain>
        <strain evidence="12">XSG</strain>
    </source>
</reference>
<dbReference type="EC" id="7.1.1.2" evidence="9"/>
<dbReference type="EMBL" id="KY656891">
    <property type="protein sequence ID" value="ATU74565.1"/>
    <property type="molecule type" value="Genomic_DNA"/>
</dbReference>
<organism evidence="11">
    <name type="scientific">Liposcelis bostrychophila</name>
    <name type="common">Booklouse</name>
    <dbReference type="NCBI Taxonomy" id="185214"/>
    <lineage>
        <taxon>Eukaryota</taxon>
        <taxon>Metazoa</taxon>
        <taxon>Ecdysozoa</taxon>
        <taxon>Arthropoda</taxon>
        <taxon>Hexapoda</taxon>
        <taxon>Insecta</taxon>
        <taxon>Pterygota</taxon>
        <taxon>Neoptera</taxon>
        <taxon>Paraneoptera</taxon>
        <taxon>Psocodea</taxon>
        <taxon>Troctomorpha</taxon>
        <taxon>Liposcelidetae</taxon>
        <taxon>Liposcelididae</taxon>
        <taxon>Liposcelis</taxon>
    </lineage>
</organism>
<keyword evidence="6 9" id="KW-1133">Transmembrane helix</keyword>
<feature type="chain" id="PRO_5033391194" description="NADH-ubiquinone oxidoreductase chain 3" evidence="10">
    <location>
        <begin position="23"/>
        <end position="113"/>
    </location>
</feature>
<keyword evidence="4 9" id="KW-0813">Transport</keyword>
<comment type="catalytic activity">
    <reaction evidence="8 9">
        <text>a ubiquinone + NADH + 5 H(+)(in) = a ubiquinol + NAD(+) + 4 H(+)(out)</text>
        <dbReference type="Rhea" id="RHEA:29091"/>
        <dbReference type="Rhea" id="RHEA-COMP:9565"/>
        <dbReference type="Rhea" id="RHEA-COMP:9566"/>
        <dbReference type="ChEBI" id="CHEBI:15378"/>
        <dbReference type="ChEBI" id="CHEBI:16389"/>
        <dbReference type="ChEBI" id="CHEBI:17976"/>
        <dbReference type="ChEBI" id="CHEBI:57540"/>
        <dbReference type="ChEBI" id="CHEBI:57945"/>
        <dbReference type="EC" id="7.1.1.2"/>
    </reaction>
</comment>
<keyword evidence="5 9" id="KW-0812">Transmembrane</keyword>
<keyword evidence="9" id="KW-0679">Respiratory chain</keyword>
<proteinExistence type="inferred from homology"/>
<dbReference type="GO" id="GO:0008137">
    <property type="term" value="F:NADH dehydrogenase (ubiquinone) activity"/>
    <property type="evidence" value="ECO:0007669"/>
    <property type="project" value="UniProtKB-UniRule"/>
</dbReference>
<keyword evidence="9" id="KW-0830">Ubiquinone</keyword>
<dbReference type="EMBL" id="KY656893">
    <property type="protein sequence ID" value="ATU74578.1"/>
    <property type="molecule type" value="Genomic_DNA"/>
</dbReference>
<evidence type="ECO:0000256" key="5">
    <source>
        <dbReference type="ARBA" id="ARBA00022692"/>
    </source>
</evidence>
<keyword evidence="9" id="KW-0249">Electron transport</keyword>
<evidence type="ECO:0000256" key="1">
    <source>
        <dbReference type="ARBA" id="ARBA00004370"/>
    </source>
</evidence>
<evidence type="ECO:0000256" key="7">
    <source>
        <dbReference type="ARBA" id="ARBA00023136"/>
    </source>
</evidence>
<name>A0A3Q8C377_LIPBO</name>
<keyword evidence="9" id="KW-0520">NAD</keyword>
<evidence type="ECO:0000256" key="2">
    <source>
        <dbReference type="ARBA" id="ARBA00008472"/>
    </source>
</evidence>
<evidence type="ECO:0000256" key="10">
    <source>
        <dbReference type="SAM" id="SignalP"/>
    </source>
</evidence>
<protein>
    <recommendedName>
        <fullName evidence="3 9">NADH-ubiquinone oxidoreductase chain 3</fullName>
        <ecNumber evidence="9">7.1.1.2</ecNumber>
    </recommendedName>
</protein>